<dbReference type="Pfam" id="PF02639">
    <property type="entry name" value="DUF188"/>
    <property type="match status" value="1"/>
</dbReference>
<evidence type="ECO:0000256" key="2">
    <source>
        <dbReference type="HAMAP-Rule" id="MF_00489"/>
    </source>
</evidence>
<name>A0ABU4FZR7_9BACL</name>
<feature type="region of interest" description="Disordered" evidence="3">
    <location>
        <begin position="115"/>
        <end position="134"/>
    </location>
</feature>
<dbReference type="PANTHER" id="PTHR35146">
    <property type="entry name" value="UPF0178 PROTEIN YAII"/>
    <property type="match status" value="1"/>
</dbReference>
<accession>A0ABU4FZR7</accession>
<dbReference type="NCBIfam" id="NF001095">
    <property type="entry name" value="PRK00124.1"/>
    <property type="match status" value="1"/>
</dbReference>
<evidence type="ECO:0000313" key="4">
    <source>
        <dbReference type="EMBL" id="MDW0110205.1"/>
    </source>
</evidence>
<evidence type="ECO:0000256" key="3">
    <source>
        <dbReference type="SAM" id="MobiDB-lite"/>
    </source>
</evidence>
<dbReference type="RefSeq" id="WP_317935758.1">
    <property type="nucleotide sequence ID" value="NZ_JAUBDH010000005.1"/>
</dbReference>
<organism evidence="4 5">
    <name type="scientific">Sporosarcina aquimarina</name>
    <dbReference type="NCBI Taxonomy" id="114975"/>
    <lineage>
        <taxon>Bacteria</taxon>
        <taxon>Bacillati</taxon>
        <taxon>Bacillota</taxon>
        <taxon>Bacilli</taxon>
        <taxon>Bacillales</taxon>
        <taxon>Caryophanaceae</taxon>
        <taxon>Sporosarcina</taxon>
    </lineage>
</organism>
<comment type="similarity">
    <text evidence="1 2">Belongs to the UPF0178 family.</text>
</comment>
<comment type="caution">
    <text evidence="4">The sequence shown here is derived from an EMBL/GenBank/DDBJ whole genome shotgun (WGS) entry which is preliminary data.</text>
</comment>
<dbReference type="HAMAP" id="MF_00489">
    <property type="entry name" value="UPF0178"/>
    <property type="match status" value="1"/>
</dbReference>
<dbReference type="InterPro" id="IPR003791">
    <property type="entry name" value="UPF0178"/>
</dbReference>
<dbReference type="EMBL" id="JAUBDH010000005">
    <property type="protein sequence ID" value="MDW0110205.1"/>
    <property type="molecule type" value="Genomic_DNA"/>
</dbReference>
<keyword evidence="5" id="KW-1185">Reference proteome</keyword>
<reference evidence="4 5" key="1">
    <citation type="submission" date="2023-06" db="EMBL/GenBank/DDBJ databases">
        <title>Sporosarcina sp. nov., isolated from Korean traditional fermented seafood 'Jeotgal'.</title>
        <authorList>
            <person name="Yang A.-I."/>
            <person name="Shin N.-R."/>
        </authorList>
    </citation>
    <scope>NUCLEOTIDE SEQUENCE [LARGE SCALE GENOMIC DNA]</scope>
    <source>
        <strain evidence="4 5">KCTC3840</strain>
    </source>
</reference>
<dbReference type="PANTHER" id="PTHR35146:SF1">
    <property type="entry name" value="UPF0178 PROTEIN YAII"/>
    <property type="match status" value="1"/>
</dbReference>
<evidence type="ECO:0000313" key="5">
    <source>
        <dbReference type="Proteomes" id="UP001280629"/>
    </source>
</evidence>
<sequence length="145" mass="15822">MKILVDADGCPVVDITISTAKANQIPCLLICDTAHEMIREGAETIVVSKGADAVDFVLVNRIQAKDIVVTQDYGLAAMALAKGGRPIDQNGRWYTDANIDQLLFSRHFAQKVRQAGGRLKGPKKRSAEQNEAFQSSLTKLISHED</sequence>
<evidence type="ECO:0000256" key="1">
    <source>
        <dbReference type="ARBA" id="ARBA00008522"/>
    </source>
</evidence>
<dbReference type="Proteomes" id="UP001280629">
    <property type="component" value="Unassembled WGS sequence"/>
</dbReference>
<gene>
    <name evidence="4" type="ORF">QT716_09185</name>
</gene>
<protein>
    <recommendedName>
        <fullName evidence="2">UPF0178 protein QT716_09185</fullName>
    </recommendedName>
</protein>
<proteinExistence type="inferred from homology"/>